<dbReference type="PROSITE" id="PS51471">
    <property type="entry name" value="FE2OG_OXY"/>
    <property type="match status" value="1"/>
</dbReference>
<dbReference type="SMR" id="A0A498IPU9"/>
<organism evidence="8 9">
    <name type="scientific">Malus domestica</name>
    <name type="common">Apple</name>
    <name type="synonym">Pyrus malus</name>
    <dbReference type="NCBI Taxonomy" id="3750"/>
    <lineage>
        <taxon>Eukaryota</taxon>
        <taxon>Viridiplantae</taxon>
        <taxon>Streptophyta</taxon>
        <taxon>Embryophyta</taxon>
        <taxon>Tracheophyta</taxon>
        <taxon>Spermatophyta</taxon>
        <taxon>Magnoliopsida</taxon>
        <taxon>eudicotyledons</taxon>
        <taxon>Gunneridae</taxon>
        <taxon>Pentapetalae</taxon>
        <taxon>rosids</taxon>
        <taxon>fabids</taxon>
        <taxon>Rosales</taxon>
        <taxon>Rosaceae</taxon>
        <taxon>Amygdaloideae</taxon>
        <taxon>Maleae</taxon>
        <taxon>Malus</taxon>
    </lineage>
</organism>
<evidence type="ECO:0000256" key="3">
    <source>
        <dbReference type="ARBA" id="ARBA00022896"/>
    </source>
</evidence>
<evidence type="ECO:0000313" key="9">
    <source>
        <dbReference type="Proteomes" id="UP000290289"/>
    </source>
</evidence>
<protein>
    <recommendedName>
        <fullName evidence="7">Fe2OG dioxygenase domain-containing protein</fullName>
    </recommendedName>
</protein>
<dbReference type="Gramene" id="mRNA:MD11G0221200">
    <property type="protein sequence ID" value="mRNA:MD11G0221200"/>
    <property type="gene ID" value="MD11G0221200"/>
</dbReference>
<dbReference type="STRING" id="3750.A0A498IPU9"/>
<evidence type="ECO:0000259" key="7">
    <source>
        <dbReference type="PROSITE" id="PS51471"/>
    </source>
</evidence>
<evidence type="ECO:0000313" key="8">
    <source>
        <dbReference type="EMBL" id="RXH84087.1"/>
    </source>
</evidence>
<dbReference type="InterPro" id="IPR005123">
    <property type="entry name" value="Oxoglu/Fe-dep_dioxygenase_dom"/>
</dbReference>
<dbReference type="GO" id="GO:0016491">
    <property type="term" value="F:oxidoreductase activity"/>
    <property type="evidence" value="ECO:0007669"/>
    <property type="project" value="UniProtKB-KW"/>
</dbReference>
<evidence type="ECO:0000256" key="6">
    <source>
        <dbReference type="RuleBase" id="RU003682"/>
    </source>
</evidence>
<keyword evidence="2 6" id="KW-0479">Metal-binding</keyword>
<evidence type="ECO:0000256" key="4">
    <source>
        <dbReference type="ARBA" id="ARBA00023002"/>
    </source>
</evidence>
<accession>A0A498IPU9</accession>
<evidence type="ECO:0000256" key="2">
    <source>
        <dbReference type="ARBA" id="ARBA00022723"/>
    </source>
</evidence>
<comment type="caution">
    <text evidence="8">The sequence shown here is derived from an EMBL/GenBank/DDBJ whole genome shotgun (WGS) entry which is preliminary data.</text>
</comment>
<dbReference type="GO" id="GO:0031418">
    <property type="term" value="F:L-ascorbic acid binding"/>
    <property type="evidence" value="ECO:0007669"/>
    <property type="project" value="UniProtKB-KW"/>
</dbReference>
<proteinExistence type="inferred from homology"/>
<dbReference type="GO" id="GO:0046872">
    <property type="term" value="F:metal ion binding"/>
    <property type="evidence" value="ECO:0007669"/>
    <property type="project" value="UniProtKB-KW"/>
</dbReference>
<dbReference type="AlphaFoldDB" id="A0A498IPU9"/>
<dbReference type="Proteomes" id="UP000290289">
    <property type="component" value="Chromosome 11"/>
</dbReference>
<dbReference type="InterPro" id="IPR026992">
    <property type="entry name" value="DIOX_N"/>
</dbReference>
<dbReference type="InterPro" id="IPR027443">
    <property type="entry name" value="IPNS-like_sf"/>
</dbReference>
<keyword evidence="9" id="KW-1185">Reference proteome</keyword>
<name>A0A498IPU9_MALDO</name>
<evidence type="ECO:0000256" key="1">
    <source>
        <dbReference type="ARBA" id="ARBA00008056"/>
    </source>
</evidence>
<dbReference type="OrthoDB" id="288590at2759"/>
<dbReference type="EMBL" id="RDQH01000337">
    <property type="protein sequence ID" value="RXH84087.1"/>
    <property type="molecule type" value="Genomic_DNA"/>
</dbReference>
<gene>
    <name evidence="8" type="ORF">DVH24_026986</name>
</gene>
<sequence length="372" mass="42285">MEEKASAGKSMYGSSLLVPSVQELVKKPVTTIPPRYIQHHHQDGNQEHEMTINSDYHAHQIPSIDVQKLLSQESTISDSELARLHFACKEWGFFQLVNHGVSSSLVGKIRTEIQDFFNLPTEEKKKFWQQPGDVEGFGQAFVVSEDQKLDWADIFFLNTLPVQLRRPHLFPKLPSPFRETLETYSLELKNLAMTIISHMEKALQTEAKEVTNLFEDGLQAMRMNYYPPCPQPETVIGLTPHSDAIGLTVLLQINEMDGLQVKKDGIWVPVKPLPDAFIVNIGDILEIITNGTYRSIEHRATVNSEKERLSVATFYSPRFGAEIGPASSLITEQTPAAYTRVAIEEYFKAFFERKLNGKSFLDEMKIKYNVKQ</sequence>
<dbReference type="SUPFAM" id="SSF51197">
    <property type="entry name" value="Clavaminate synthase-like"/>
    <property type="match status" value="1"/>
</dbReference>
<dbReference type="Pfam" id="PF03171">
    <property type="entry name" value="2OG-FeII_Oxy"/>
    <property type="match status" value="1"/>
</dbReference>
<dbReference type="Gene3D" id="2.60.120.330">
    <property type="entry name" value="B-lactam Antibiotic, Isopenicillin N Synthase, Chain"/>
    <property type="match status" value="1"/>
</dbReference>
<keyword evidence="3" id="KW-0847">Vitamin C</keyword>
<dbReference type="InterPro" id="IPR050295">
    <property type="entry name" value="Plant_2OG-oxidoreductases"/>
</dbReference>
<dbReference type="Pfam" id="PF14226">
    <property type="entry name" value="DIOX_N"/>
    <property type="match status" value="1"/>
</dbReference>
<feature type="domain" description="Fe2OG dioxygenase" evidence="7">
    <location>
        <begin position="217"/>
        <end position="317"/>
    </location>
</feature>
<keyword evidence="4 6" id="KW-0560">Oxidoreductase</keyword>
<comment type="similarity">
    <text evidence="1 6">Belongs to the iron/ascorbate-dependent oxidoreductase family.</text>
</comment>
<reference evidence="8 9" key="1">
    <citation type="submission" date="2018-10" db="EMBL/GenBank/DDBJ databases">
        <title>A high-quality apple genome assembly.</title>
        <authorList>
            <person name="Hu J."/>
        </authorList>
    </citation>
    <scope>NUCLEOTIDE SEQUENCE [LARGE SCALE GENOMIC DNA]</scope>
    <source>
        <strain evidence="9">cv. HFTH1</strain>
        <tissue evidence="8">Young leaf</tissue>
    </source>
</reference>
<dbReference type="InterPro" id="IPR044861">
    <property type="entry name" value="IPNS-like_FE2OG_OXY"/>
</dbReference>
<dbReference type="FunFam" id="2.60.120.330:FF:000001">
    <property type="entry name" value="Protein SRG1"/>
    <property type="match status" value="1"/>
</dbReference>
<dbReference type="PANTHER" id="PTHR47991">
    <property type="entry name" value="OXOGLUTARATE/IRON-DEPENDENT DIOXYGENASE"/>
    <property type="match status" value="1"/>
</dbReference>
<evidence type="ECO:0000256" key="5">
    <source>
        <dbReference type="ARBA" id="ARBA00023004"/>
    </source>
</evidence>
<keyword evidence="5 6" id="KW-0408">Iron</keyword>